<accession>A0AAW0XCX5</accession>
<feature type="transmembrane region" description="Helical" evidence="1">
    <location>
        <begin position="36"/>
        <end position="54"/>
    </location>
</feature>
<keyword evidence="3" id="KW-1185">Reference proteome</keyword>
<dbReference type="Proteomes" id="UP001445076">
    <property type="component" value="Unassembled WGS sequence"/>
</dbReference>
<name>A0AAW0XCX5_CHEQU</name>
<sequence>NNESSRSCLSFSFCLDLSLSFFVILSIYFSSILFRLAFLLASFLLCGFAVLKLLSVTTHFQLGLYHHALPAWVISPRTSSLGYITTHFQLALHNHTLPACVT</sequence>
<reference evidence="2 3" key="1">
    <citation type="journal article" date="2024" name="BMC Genomics">
        <title>Genome assembly of redclaw crayfish (Cherax quadricarinatus) provides insights into its immune adaptation and hypoxia tolerance.</title>
        <authorList>
            <person name="Liu Z."/>
            <person name="Zheng J."/>
            <person name="Li H."/>
            <person name="Fang K."/>
            <person name="Wang S."/>
            <person name="He J."/>
            <person name="Zhou D."/>
            <person name="Weng S."/>
            <person name="Chi M."/>
            <person name="Gu Z."/>
            <person name="He J."/>
            <person name="Li F."/>
            <person name="Wang M."/>
        </authorList>
    </citation>
    <scope>NUCLEOTIDE SEQUENCE [LARGE SCALE GENOMIC DNA]</scope>
    <source>
        <strain evidence="2">ZL_2023a</strain>
    </source>
</reference>
<keyword evidence="1" id="KW-0472">Membrane</keyword>
<evidence type="ECO:0000313" key="2">
    <source>
        <dbReference type="EMBL" id="KAK8737442.1"/>
    </source>
</evidence>
<dbReference type="AlphaFoldDB" id="A0AAW0XCX5"/>
<organism evidence="2 3">
    <name type="scientific">Cherax quadricarinatus</name>
    <name type="common">Australian red claw crayfish</name>
    <dbReference type="NCBI Taxonomy" id="27406"/>
    <lineage>
        <taxon>Eukaryota</taxon>
        <taxon>Metazoa</taxon>
        <taxon>Ecdysozoa</taxon>
        <taxon>Arthropoda</taxon>
        <taxon>Crustacea</taxon>
        <taxon>Multicrustacea</taxon>
        <taxon>Malacostraca</taxon>
        <taxon>Eumalacostraca</taxon>
        <taxon>Eucarida</taxon>
        <taxon>Decapoda</taxon>
        <taxon>Pleocyemata</taxon>
        <taxon>Astacidea</taxon>
        <taxon>Parastacoidea</taxon>
        <taxon>Parastacidae</taxon>
        <taxon>Cherax</taxon>
    </lineage>
</organism>
<dbReference type="EMBL" id="JARKIK010000042">
    <property type="protein sequence ID" value="KAK8737442.1"/>
    <property type="molecule type" value="Genomic_DNA"/>
</dbReference>
<protein>
    <submittedName>
        <fullName evidence="2">Uncharacterized protein</fullName>
    </submittedName>
</protein>
<gene>
    <name evidence="2" type="ORF">OTU49_004490</name>
</gene>
<evidence type="ECO:0000256" key="1">
    <source>
        <dbReference type="SAM" id="Phobius"/>
    </source>
</evidence>
<comment type="caution">
    <text evidence="2">The sequence shown here is derived from an EMBL/GenBank/DDBJ whole genome shotgun (WGS) entry which is preliminary data.</text>
</comment>
<keyword evidence="1" id="KW-0812">Transmembrane</keyword>
<evidence type="ECO:0000313" key="3">
    <source>
        <dbReference type="Proteomes" id="UP001445076"/>
    </source>
</evidence>
<feature type="non-terminal residue" evidence="2">
    <location>
        <position position="1"/>
    </location>
</feature>
<feature type="transmembrane region" description="Helical" evidence="1">
    <location>
        <begin position="7"/>
        <end position="30"/>
    </location>
</feature>
<proteinExistence type="predicted"/>
<keyword evidence="1" id="KW-1133">Transmembrane helix</keyword>